<comment type="function">
    <text evidence="15">Involved in base excision repair of DNA damaged by oxidation or by mutagenic agents. Acts as DNA glycosylase that recognizes and removes damaged bases. Has a preference for oxidized purines, such as 7,8-dihydro-8-oxoguanine (8-oxoG). Has AP (apurinic/apyrimidinic) lyase activity and introduces nicks in the DNA strand. Cleaves the DNA backbone by beta-delta elimination to generate a single-strand break at the site of the removed base with both 3'- and 5'-phosphates.</text>
</comment>
<evidence type="ECO:0000256" key="14">
    <source>
        <dbReference type="ARBA" id="ARBA00044632"/>
    </source>
</evidence>
<dbReference type="InterPro" id="IPR000214">
    <property type="entry name" value="Znf_DNA_glyclase/AP_lyase"/>
</dbReference>
<dbReference type="Pfam" id="PF06831">
    <property type="entry name" value="H2TH"/>
    <property type="match status" value="1"/>
</dbReference>
<feature type="domain" description="Formamidopyrimidine-DNA glycosylase catalytic" evidence="17">
    <location>
        <begin position="2"/>
        <end position="141"/>
    </location>
</feature>
<protein>
    <recommendedName>
        <fullName evidence="15">Formamidopyrimidine-DNA glycosylase</fullName>
        <shortName evidence="15">Fapy-DNA glycosylase</shortName>
        <ecNumber evidence="15">3.2.2.23</ecNumber>
    </recommendedName>
    <alternativeName>
        <fullName evidence="15">DNA-(apurinic or apyrimidinic site) lyase MutM</fullName>
        <shortName evidence="15">AP lyase MutM</shortName>
        <ecNumber evidence="15">4.2.99.18</ecNumber>
    </alternativeName>
</protein>
<feature type="active site" description="Schiff-base intermediate with DNA" evidence="15">
    <location>
        <position position="2"/>
    </location>
</feature>
<dbReference type="EMBL" id="FPAT01000015">
    <property type="protein sequence ID" value="SFT95440.1"/>
    <property type="molecule type" value="Genomic_DNA"/>
</dbReference>
<reference evidence="19" key="1">
    <citation type="submission" date="2016-10" db="EMBL/GenBank/DDBJ databases">
        <authorList>
            <person name="Varghese N."/>
            <person name="Submissions S."/>
        </authorList>
    </citation>
    <scope>NUCLEOTIDE SEQUENCE [LARGE SCALE GENOMIC DNA]</scope>
    <source>
        <strain evidence="19">DSM 45501</strain>
    </source>
</reference>
<dbReference type="InterPro" id="IPR010663">
    <property type="entry name" value="Znf_FPG/IleRS"/>
</dbReference>
<comment type="subunit">
    <text evidence="3 15">Monomer.</text>
</comment>
<keyword evidence="12 15" id="KW-0511">Multifunctional enzyme</keyword>
<dbReference type="InterPro" id="IPR010979">
    <property type="entry name" value="Ribosomal_uS13-like_H2TH"/>
</dbReference>
<dbReference type="Proteomes" id="UP000199165">
    <property type="component" value="Unassembled WGS sequence"/>
</dbReference>
<evidence type="ECO:0000256" key="11">
    <source>
        <dbReference type="ARBA" id="ARBA00023239"/>
    </source>
</evidence>
<dbReference type="GO" id="GO:0006979">
    <property type="term" value="P:response to oxidative stress"/>
    <property type="evidence" value="ECO:0007669"/>
    <property type="project" value="UniProtKB-ARBA"/>
</dbReference>
<name>A0A1I7C7N0_9ACTN</name>
<dbReference type="GO" id="GO:0003690">
    <property type="term" value="F:double-stranded DNA binding"/>
    <property type="evidence" value="ECO:0007669"/>
    <property type="project" value="UniProtKB-ARBA"/>
</dbReference>
<evidence type="ECO:0000256" key="8">
    <source>
        <dbReference type="ARBA" id="ARBA00022833"/>
    </source>
</evidence>
<evidence type="ECO:0000256" key="2">
    <source>
        <dbReference type="ARBA" id="ARBA00009409"/>
    </source>
</evidence>
<evidence type="ECO:0000313" key="18">
    <source>
        <dbReference type="EMBL" id="SFT95440.1"/>
    </source>
</evidence>
<keyword evidence="4 15" id="KW-0479">Metal-binding</keyword>
<evidence type="ECO:0000256" key="1">
    <source>
        <dbReference type="ARBA" id="ARBA00001668"/>
    </source>
</evidence>
<comment type="catalytic activity">
    <reaction evidence="1 15">
        <text>Hydrolysis of DNA containing ring-opened 7-methylguanine residues, releasing 2,6-diamino-4-hydroxy-5-(N-methyl)formamidopyrimidine.</text>
        <dbReference type="EC" id="3.2.2.23"/>
    </reaction>
</comment>
<dbReference type="SUPFAM" id="SSF46946">
    <property type="entry name" value="S13-like H2TH domain"/>
    <property type="match status" value="1"/>
</dbReference>
<gene>
    <name evidence="15" type="primary">mutM</name>
    <name evidence="15" type="synonym">fpg</name>
    <name evidence="18" type="ORF">SAMN04487904_11572</name>
</gene>
<dbReference type="GO" id="GO:0140078">
    <property type="term" value="F:class I DNA-(apurinic or apyrimidinic site) endonuclease activity"/>
    <property type="evidence" value="ECO:0007669"/>
    <property type="project" value="UniProtKB-EC"/>
</dbReference>
<dbReference type="EC" id="3.2.2.23" evidence="15"/>
<dbReference type="Gene3D" id="1.10.8.50">
    <property type="match status" value="1"/>
</dbReference>
<sequence length="311" mass="33617">MPELPEVEVVRSGVAEHVSGRKLAGVEVLHSRAVRRHLPGPEDFASVLVGRVVESVRRRGKYLWLSLGASGTPDSGSPAAGQVIAGDQAIAGGQAVLAHLGMSGQLLIQPRRADDEKHLRVRFRFEDEGPELRFVDQRTFGGLSLTELVPSADLAVPDSIGHIAADPLEPAFDREAVVRLLRSRRTGIKRALLDQNLISGIGNIYADEALWRARLHWAHPTAALGDEQVHRLLDSVVEVLGEALVAGGTSFDSLYVNVNGRSGYFSRSLSVYGRAGSPCPRCGASVRREAFTNRSSYSCPGCQPVPSEPHW</sequence>
<evidence type="ECO:0000259" key="17">
    <source>
        <dbReference type="PROSITE" id="PS51068"/>
    </source>
</evidence>
<accession>A0A1I7C7N0</accession>
<evidence type="ECO:0000256" key="10">
    <source>
        <dbReference type="ARBA" id="ARBA00023204"/>
    </source>
</evidence>
<keyword evidence="7 15" id="KW-0378">Hydrolase</keyword>
<keyword evidence="10 15" id="KW-0234">DNA repair</keyword>
<comment type="similarity">
    <text evidence="2 15">Belongs to the FPG family.</text>
</comment>
<dbReference type="EC" id="4.2.99.18" evidence="15"/>
<dbReference type="PROSITE" id="PS51066">
    <property type="entry name" value="ZF_FPG_2"/>
    <property type="match status" value="1"/>
</dbReference>
<evidence type="ECO:0000256" key="5">
    <source>
        <dbReference type="ARBA" id="ARBA00022763"/>
    </source>
</evidence>
<comment type="cofactor">
    <cofactor evidence="15">
        <name>Zn(2+)</name>
        <dbReference type="ChEBI" id="CHEBI:29105"/>
    </cofactor>
    <text evidence="15">Binds 1 zinc ion per subunit.</text>
</comment>
<dbReference type="RefSeq" id="WP_092981275.1">
    <property type="nucleotide sequence ID" value="NZ_FPAT01000015.1"/>
</dbReference>
<dbReference type="SUPFAM" id="SSF81624">
    <property type="entry name" value="N-terminal domain of MutM-like DNA repair proteins"/>
    <property type="match status" value="1"/>
</dbReference>
<dbReference type="FunFam" id="1.10.8.50:FF:000003">
    <property type="entry name" value="Formamidopyrimidine-DNA glycosylase"/>
    <property type="match status" value="1"/>
</dbReference>
<dbReference type="InterPro" id="IPR020629">
    <property type="entry name" value="FPG_Glyclase"/>
</dbReference>
<dbReference type="Gene3D" id="3.20.190.10">
    <property type="entry name" value="MutM-like, N-terminal"/>
    <property type="match status" value="1"/>
</dbReference>
<dbReference type="GO" id="GO:0003684">
    <property type="term" value="F:damaged DNA binding"/>
    <property type="evidence" value="ECO:0007669"/>
    <property type="project" value="InterPro"/>
</dbReference>
<feature type="binding site" evidence="15">
    <location>
        <position position="138"/>
    </location>
    <ligand>
        <name>DNA</name>
        <dbReference type="ChEBI" id="CHEBI:16991"/>
    </ligand>
</feature>
<dbReference type="AlphaFoldDB" id="A0A1I7C7N0"/>
<keyword evidence="8 15" id="KW-0862">Zinc</keyword>
<feature type="active site" description="Proton donor; for beta-elimination activity" evidence="15">
    <location>
        <position position="61"/>
    </location>
</feature>
<dbReference type="InterPro" id="IPR015886">
    <property type="entry name" value="H2TH_FPG"/>
</dbReference>
<dbReference type="GO" id="GO:0006284">
    <property type="term" value="P:base-excision repair"/>
    <property type="evidence" value="ECO:0007669"/>
    <property type="project" value="InterPro"/>
</dbReference>
<feature type="binding site" evidence="15">
    <location>
        <position position="184"/>
    </location>
    <ligand>
        <name>DNA</name>
        <dbReference type="ChEBI" id="CHEBI:16991"/>
    </ligand>
</feature>
<dbReference type="PROSITE" id="PS51068">
    <property type="entry name" value="FPG_CAT"/>
    <property type="match status" value="1"/>
</dbReference>
<evidence type="ECO:0000256" key="4">
    <source>
        <dbReference type="ARBA" id="ARBA00022723"/>
    </source>
</evidence>
<dbReference type="SMART" id="SM00898">
    <property type="entry name" value="Fapy_DNA_glyco"/>
    <property type="match status" value="1"/>
</dbReference>
<dbReference type="InterPro" id="IPR012319">
    <property type="entry name" value="FPG_cat"/>
</dbReference>
<evidence type="ECO:0000256" key="6">
    <source>
        <dbReference type="ARBA" id="ARBA00022771"/>
    </source>
</evidence>
<dbReference type="GO" id="GO:0034039">
    <property type="term" value="F:8-oxo-7,8-dihydroguanine DNA N-glycosylase activity"/>
    <property type="evidence" value="ECO:0007669"/>
    <property type="project" value="TreeGrafter"/>
</dbReference>
<feature type="active site" description="Proton donor; for delta-elimination activity" evidence="15">
    <location>
        <position position="294"/>
    </location>
</feature>
<dbReference type="STRING" id="995060.SAMN04487904_11572"/>
<keyword evidence="5 15" id="KW-0227">DNA damage</keyword>
<dbReference type="SMART" id="SM01232">
    <property type="entry name" value="H2TH"/>
    <property type="match status" value="1"/>
</dbReference>
<dbReference type="Pfam" id="PF06827">
    <property type="entry name" value="zf-FPG_IleRS"/>
    <property type="match status" value="1"/>
</dbReference>
<keyword evidence="6 15" id="KW-0863">Zinc-finger</keyword>
<feature type="active site" description="Proton donor" evidence="15">
    <location>
        <position position="3"/>
    </location>
</feature>
<keyword evidence="11 15" id="KW-0456">Lyase</keyword>
<keyword evidence="19" id="KW-1185">Reference proteome</keyword>
<keyword evidence="13 15" id="KW-0326">Glycosidase</keyword>
<dbReference type="InterPro" id="IPR035937">
    <property type="entry name" value="FPG_N"/>
</dbReference>
<feature type="binding site" evidence="15">
    <location>
        <position position="118"/>
    </location>
    <ligand>
        <name>DNA</name>
        <dbReference type="ChEBI" id="CHEBI:16991"/>
    </ligand>
</feature>
<organism evidence="18 19">
    <name type="scientific">Actinopolyspora righensis</name>
    <dbReference type="NCBI Taxonomy" id="995060"/>
    <lineage>
        <taxon>Bacteria</taxon>
        <taxon>Bacillati</taxon>
        <taxon>Actinomycetota</taxon>
        <taxon>Actinomycetes</taxon>
        <taxon>Actinopolysporales</taxon>
        <taxon>Actinopolysporaceae</taxon>
        <taxon>Actinopolyspora</taxon>
        <taxon>Actinopolyspora alba group</taxon>
    </lineage>
</organism>
<proteinExistence type="inferred from homology"/>
<comment type="catalytic activity">
    <reaction evidence="14 15">
        <text>2'-deoxyribonucleotide-(2'-deoxyribose 5'-phosphate)-2'-deoxyribonucleotide-DNA = a 3'-end 2'-deoxyribonucleotide-(2,3-dehydro-2,3-deoxyribose 5'-phosphate)-DNA + a 5'-end 5'-phospho-2'-deoxyribonucleoside-DNA + H(+)</text>
        <dbReference type="Rhea" id="RHEA:66592"/>
        <dbReference type="Rhea" id="RHEA-COMP:13180"/>
        <dbReference type="Rhea" id="RHEA-COMP:16897"/>
        <dbReference type="Rhea" id="RHEA-COMP:17067"/>
        <dbReference type="ChEBI" id="CHEBI:15378"/>
        <dbReference type="ChEBI" id="CHEBI:136412"/>
        <dbReference type="ChEBI" id="CHEBI:157695"/>
        <dbReference type="ChEBI" id="CHEBI:167181"/>
        <dbReference type="EC" id="4.2.99.18"/>
    </reaction>
</comment>
<evidence type="ECO:0000256" key="13">
    <source>
        <dbReference type="ARBA" id="ARBA00023295"/>
    </source>
</evidence>
<evidence type="ECO:0000313" key="19">
    <source>
        <dbReference type="Proteomes" id="UP000199165"/>
    </source>
</evidence>
<dbReference type="PANTHER" id="PTHR22993">
    <property type="entry name" value="FORMAMIDOPYRIMIDINE-DNA GLYCOSYLASE"/>
    <property type="match status" value="1"/>
</dbReference>
<keyword evidence="9 15" id="KW-0238">DNA-binding</keyword>
<evidence type="ECO:0000256" key="15">
    <source>
        <dbReference type="HAMAP-Rule" id="MF_00103"/>
    </source>
</evidence>
<dbReference type="PANTHER" id="PTHR22993:SF9">
    <property type="entry name" value="FORMAMIDOPYRIMIDINE-DNA GLYCOSYLASE"/>
    <property type="match status" value="1"/>
</dbReference>
<dbReference type="HAMAP" id="MF_00103">
    <property type="entry name" value="Fapy_DNA_glycosyl"/>
    <property type="match status" value="1"/>
</dbReference>
<evidence type="ECO:0000256" key="3">
    <source>
        <dbReference type="ARBA" id="ARBA00011245"/>
    </source>
</evidence>
<dbReference type="CDD" id="cd08966">
    <property type="entry name" value="EcFpg-like_N"/>
    <property type="match status" value="1"/>
</dbReference>
<feature type="domain" description="FPG-type" evidence="16">
    <location>
        <begin position="270"/>
        <end position="304"/>
    </location>
</feature>
<dbReference type="GO" id="GO:0008270">
    <property type="term" value="F:zinc ion binding"/>
    <property type="evidence" value="ECO:0007669"/>
    <property type="project" value="UniProtKB-UniRule"/>
</dbReference>
<dbReference type="SUPFAM" id="SSF57716">
    <property type="entry name" value="Glucocorticoid receptor-like (DNA-binding domain)"/>
    <property type="match status" value="1"/>
</dbReference>
<evidence type="ECO:0000259" key="16">
    <source>
        <dbReference type="PROSITE" id="PS51066"/>
    </source>
</evidence>
<dbReference type="Pfam" id="PF01149">
    <property type="entry name" value="Fapy_DNA_glyco"/>
    <property type="match status" value="1"/>
</dbReference>
<evidence type="ECO:0000256" key="12">
    <source>
        <dbReference type="ARBA" id="ARBA00023268"/>
    </source>
</evidence>
<evidence type="ECO:0000256" key="9">
    <source>
        <dbReference type="ARBA" id="ARBA00023125"/>
    </source>
</evidence>
<evidence type="ECO:0000256" key="7">
    <source>
        <dbReference type="ARBA" id="ARBA00022801"/>
    </source>
</evidence>
<dbReference type="NCBIfam" id="TIGR00577">
    <property type="entry name" value="fpg"/>
    <property type="match status" value="1"/>
</dbReference>
<dbReference type="NCBIfam" id="NF002211">
    <property type="entry name" value="PRK01103.1"/>
    <property type="match status" value="1"/>
</dbReference>